<reference evidence="1 2" key="1">
    <citation type="submission" date="2018-06" db="EMBL/GenBank/DDBJ databases">
        <title>Genomic Encyclopedia of Archaeal and Bacterial Type Strains, Phase II (KMG-II): from individual species to whole genera.</title>
        <authorList>
            <person name="Goeker M."/>
        </authorList>
    </citation>
    <scope>NUCLEOTIDE SEQUENCE [LARGE SCALE GENOMIC DNA]</scope>
    <source>
        <strain evidence="1 2">DSM 17205</strain>
    </source>
</reference>
<dbReference type="EMBL" id="QKZR01000004">
    <property type="protein sequence ID" value="PZX39028.1"/>
    <property type="molecule type" value="Genomic_DNA"/>
</dbReference>
<comment type="caution">
    <text evidence="1">The sequence shown here is derived from an EMBL/GenBank/DDBJ whole genome shotgun (WGS) entry which is preliminary data.</text>
</comment>
<name>A0ABX5PWG9_9FLAO</name>
<evidence type="ECO:0000313" key="2">
    <source>
        <dbReference type="Proteomes" id="UP000248584"/>
    </source>
</evidence>
<sequence length="78" mass="9126">MDNGLVNRFEGSDYNKIKRKIRSDLKGQIEKDDVMKNAQNRLLTELSNIYILSTSMGWKLVYNETEIQNTVDLEKVLF</sequence>
<keyword evidence="2" id="KW-1185">Reference proteome</keyword>
<organism evidence="1 2">
    <name type="scientific">Nonlabens dokdonensis</name>
    <dbReference type="NCBI Taxonomy" id="328515"/>
    <lineage>
        <taxon>Bacteria</taxon>
        <taxon>Pseudomonadati</taxon>
        <taxon>Bacteroidota</taxon>
        <taxon>Flavobacteriia</taxon>
        <taxon>Flavobacteriales</taxon>
        <taxon>Flavobacteriaceae</taxon>
        <taxon>Nonlabens</taxon>
    </lineage>
</organism>
<dbReference type="Proteomes" id="UP000248584">
    <property type="component" value="Unassembled WGS sequence"/>
</dbReference>
<proteinExistence type="predicted"/>
<accession>A0ABX5PWG9</accession>
<protein>
    <submittedName>
        <fullName evidence="1">Uncharacterized protein</fullName>
    </submittedName>
</protein>
<gene>
    <name evidence="1" type="ORF">LX97_02394</name>
</gene>
<evidence type="ECO:0000313" key="1">
    <source>
        <dbReference type="EMBL" id="PZX39028.1"/>
    </source>
</evidence>